<dbReference type="InterPro" id="IPR000525">
    <property type="entry name" value="Initiator_Rep_WH1"/>
</dbReference>
<evidence type="ECO:0000313" key="4">
    <source>
        <dbReference type="Proteomes" id="UP000677515"/>
    </source>
</evidence>
<comment type="similarity">
    <text evidence="1">Belongs to the initiator RepB protein family.</text>
</comment>
<dbReference type="Pfam" id="PF01051">
    <property type="entry name" value="Rep3_N"/>
    <property type="match status" value="1"/>
</dbReference>
<sequence>MELNKLTVVQGNDLLEGAYSVTLDEMRLLNLALAQIDSRKPQPDALYRLFPHDYQRIYGLNPTSSHRQLREAAESLMKKPVTIYLPDRKTGKMRTVQLSWFSRLEYVSSDEQSAVVLRFGQDVAPYLYELKESFTKLNFANIAKLDTSFSVRLYGWLIKAKNLYGRKSSKAIEVTLALDWMREKAGLQGKYEDYRDFRQKLLEPTLARINANTDISVIWEPIKKGRTVVSIKFSYVDESTPEASKPLRPKFPRRPRAVVGSELEGDWARRCITIMEQYRNRLTTYDQSEKVPLTDVRKLAGWYKIIGDKISHKRVMSEVTERAKKPQ</sequence>
<proteinExistence type="inferred from homology"/>
<dbReference type="Gene3D" id="1.10.10.10">
    <property type="entry name" value="Winged helix-like DNA-binding domain superfamily/Winged helix DNA-binding domain"/>
    <property type="match status" value="2"/>
</dbReference>
<dbReference type="Proteomes" id="UP000677515">
    <property type="component" value="Plasmid pERA53"/>
</dbReference>
<dbReference type="InterPro" id="IPR036390">
    <property type="entry name" value="WH_DNA-bd_sf"/>
</dbReference>
<dbReference type="RefSeq" id="WP_133846724.1">
    <property type="nucleotide sequence ID" value="NZ_AP024330.1"/>
</dbReference>
<dbReference type="SUPFAM" id="SSF46785">
    <property type="entry name" value="Winged helix' DNA-binding domain"/>
    <property type="match status" value="2"/>
</dbReference>
<keyword evidence="3" id="KW-0614">Plasmid</keyword>
<dbReference type="EMBL" id="AP024330">
    <property type="protein sequence ID" value="BCQ37357.1"/>
    <property type="molecule type" value="Genomic_DNA"/>
</dbReference>
<gene>
    <name evidence="3" type="ORF">ERHA53_47000</name>
</gene>
<evidence type="ECO:0000259" key="2">
    <source>
        <dbReference type="Pfam" id="PF01051"/>
    </source>
</evidence>
<reference evidence="3 4" key="1">
    <citation type="submission" date="2021-01" db="EMBL/GenBank/DDBJ databases">
        <title>Complete genome sequence of Erwinia rhapontici MAFF 311153.</title>
        <authorList>
            <person name="Morohoshi T."/>
            <person name="Someya N."/>
        </authorList>
    </citation>
    <scope>NUCLEOTIDE SEQUENCE [LARGE SCALE GENOMIC DNA]</scope>
    <source>
        <strain evidence="3 4">MAFF 311153</strain>
        <plasmid evidence="3 4">pERA53</plasmid>
    </source>
</reference>
<evidence type="ECO:0000313" key="3">
    <source>
        <dbReference type="EMBL" id="BCQ37357.1"/>
    </source>
</evidence>
<accession>A0ABM7N798</accession>
<organism evidence="3 4">
    <name type="scientific">Erwinia rhapontici</name>
    <name type="common">Pectobacterium rhapontici</name>
    <dbReference type="NCBI Taxonomy" id="55212"/>
    <lineage>
        <taxon>Bacteria</taxon>
        <taxon>Pseudomonadati</taxon>
        <taxon>Pseudomonadota</taxon>
        <taxon>Gammaproteobacteria</taxon>
        <taxon>Enterobacterales</taxon>
        <taxon>Erwiniaceae</taxon>
        <taxon>Erwinia</taxon>
    </lineage>
</organism>
<dbReference type="GeneID" id="99869006"/>
<evidence type="ECO:0000256" key="1">
    <source>
        <dbReference type="ARBA" id="ARBA00038283"/>
    </source>
</evidence>
<protein>
    <recommendedName>
        <fullName evidence="2">Initiator Rep protein WH1 domain-containing protein</fullName>
    </recommendedName>
</protein>
<dbReference type="Pfam" id="PF21205">
    <property type="entry name" value="Rep3_C"/>
    <property type="match status" value="1"/>
</dbReference>
<name>A0ABM7N798_ERWRD</name>
<dbReference type="InterPro" id="IPR036388">
    <property type="entry name" value="WH-like_DNA-bd_sf"/>
</dbReference>
<feature type="domain" description="Initiator Rep protein WH1" evidence="2">
    <location>
        <begin position="7"/>
        <end position="157"/>
    </location>
</feature>
<keyword evidence="4" id="KW-1185">Reference proteome</keyword>
<geneLocation type="plasmid" evidence="3 4">
    <name>pERA53</name>
</geneLocation>